<feature type="transmembrane region" description="Helical" evidence="3">
    <location>
        <begin position="767"/>
        <end position="789"/>
    </location>
</feature>
<gene>
    <name evidence="6" type="ORF">OKIOD_LOCUS2246</name>
</gene>
<evidence type="ECO:0000256" key="2">
    <source>
        <dbReference type="PROSITE-ProRule" id="PRU00779"/>
    </source>
</evidence>
<dbReference type="SUPFAM" id="SSF56436">
    <property type="entry name" value="C-type lectin-like"/>
    <property type="match status" value="4"/>
</dbReference>
<dbReference type="CDD" id="cd00037">
    <property type="entry name" value="CLECT"/>
    <property type="match status" value="3"/>
</dbReference>
<dbReference type="InterPro" id="IPR018378">
    <property type="entry name" value="C-type_lectin_CS"/>
</dbReference>
<dbReference type="InterPro" id="IPR044913">
    <property type="entry name" value="P_trefoil_dom_sf"/>
</dbReference>
<keyword evidence="3" id="KW-0472">Membrane</keyword>
<dbReference type="SMART" id="SM00034">
    <property type="entry name" value="CLECT"/>
    <property type="match status" value="4"/>
</dbReference>
<name>A0ABN7RV43_OIKDI</name>
<keyword evidence="3" id="KW-1133">Transmembrane helix</keyword>
<evidence type="ECO:0000313" key="7">
    <source>
        <dbReference type="Proteomes" id="UP001158576"/>
    </source>
</evidence>
<dbReference type="PROSITE" id="PS50041">
    <property type="entry name" value="C_TYPE_LECTIN_2"/>
    <property type="match status" value="4"/>
</dbReference>
<feature type="domain" description="C-type lectin" evidence="4">
    <location>
        <begin position="81"/>
        <end position="210"/>
    </location>
</feature>
<dbReference type="PROSITE" id="PS51448">
    <property type="entry name" value="P_TREFOIL_2"/>
    <property type="match status" value="1"/>
</dbReference>
<proteinExistence type="predicted"/>
<feature type="domain" description="C-type lectin" evidence="4">
    <location>
        <begin position="399"/>
        <end position="550"/>
    </location>
</feature>
<dbReference type="InterPro" id="IPR016187">
    <property type="entry name" value="CTDL_fold"/>
</dbReference>
<dbReference type="SUPFAM" id="SSF57492">
    <property type="entry name" value="Trefoil"/>
    <property type="match status" value="1"/>
</dbReference>
<comment type="caution">
    <text evidence="2">Lacks conserved residue(s) required for the propagation of feature annotation.</text>
</comment>
<dbReference type="CDD" id="cd00111">
    <property type="entry name" value="Trefoil"/>
    <property type="match status" value="1"/>
</dbReference>
<keyword evidence="1 2" id="KW-1015">Disulfide bond</keyword>
<evidence type="ECO:0000256" key="1">
    <source>
        <dbReference type="ARBA" id="ARBA00023157"/>
    </source>
</evidence>
<feature type="domain" description="C-type lectin" evidence="4">
    <location>
        <begin position="239"/>
        <end position="377"/>
    </location>
</feature>
<evidence type="ECO:0000313" key="6">
    <source>
        <dbReference type="EMBL" id="CAG5084603.1"/>
    </source>
</evidence>
<accession>A0ABN7RV43</accession>
<keyword evidence="3" id="KW-0812">Transmembrane</keyword>
<protein>
    <submittedName>
        <fullName evidence="6">Oidioi.mRNA.OKI2018_I69.PAR.g10688.t1.cds</fullName>
    </submittedName>
</protein>
<feature type="domain" description="P-type" evidence="5">
    <location>
        <begin position="709"/>
        <end position="753"/>
    </location>
</feature>
<dbReference type="InterPro" id="IPR050111">
    <property type="entry name" value="C-type_lectin/snaclec_domain"/>
</dbReference>
<reference evidence="6 7" key="1">
    <citation type="submission" date="2021-04" db="EMBL/GenBank/DDBJ databases">
        <authorList>
            <person name="Bliznina A."/>
        </authorList>
    </citation>
    <scope>NUCLEOTIDE SEQUENCE [LARGE SCALE GENOMIC DNA]</scope>
</reference>
<dbReference type="PROSITE" id="PS00615">
    <property type="entry name" value="C_TYPE_LECTIN_1"/>
    <property type="match status" value="1"/>
</dbReference>
<dbReference type="InterPro" id="IPR001304">
    <property type="entry name" value="C-type_lectin-like"/>
</dbReference>
<dbReference type="SMART" id="SM00018">
    <property type="entry name" value="PD"/>
    <property type="match status" value="1"/>
</dbReference>
<dbReference type="Proteomes" id="UP001158576">
    <property type="component" value="Chromosome PAR"/>
</dbReference>
<dbReference type="Pfam" id="PF00088">
    <property type="entry name" value="Trefoil"/>
    <property type="match status" value="1"/>
</dbReference>
<feature type="disulfide bond" evidence="2">
    <location>
        <begin position="732"/>
        <end position="749"/>
    </location>
</feature>
<dbReference type="Gene3D" id="3.10.100.10">
    <property type="entry name" value="Mannose-Binding Protein A, subunit A"/>
    <property type="match status" value="4"/>
</dbReference>
<dbReference type="Pfam" id="PF00059">
    <property type="entry name" value="Lectin_C"/>
    <property type="match status" value="4"/>
</dbReference>
<dbReference type="InterPro" id="IPR016186">
    <property type="entry name" value="C-type_lectin-like/link_sf"/>
</dbReference>
<dbReference type="PANTHER" id="PTHR22803">
    <property type="entry name" value="MANNOSE, PHOSPHOLIPASE, LECTIN RECEPTOR RELATED"/>
    <property type="match status" value="1"/>
</dbReference>
<evidence type="ECO:0000259" key="5">
    <source>
        <dbReference type="PROSITE" id="PS51448"/>
    </source>
</evidence>
<dbReference type="Gene3D" id="4.10.110.10">
    <property type="entry name" value="Spasmolytic Protein, domain 1"/>
    <property type="match status" value="1"/>
</dbReference>
<evidence type="ECO:0000256" key="3">
    <source>
        <dbReference type="SAM" id="Phobius"/>
    </source>
</evidence>
<organism evidence="6 7">
    <name type="scientific">Oikopleura dioica</name>
    <name type="common">Tunicate</name>
    <dbReference type="NCBI Taxonomy" id="34765"/>
    <lineage>
        <taxon>Eukaryota</taxon>
        <taxon>Metazoa</taxon>
        <taxon>Chordata</taxon>
        <taxon>Tunicata</taxon>
        <taxon>Appendicularia</taxon>
        <taxon>Copelata</taxon>
        <taxon>Oikopleuridae</taxon>
        <taxon>Oikopleura</taxon>
    </lineage>
</organism>
<evidence type="ECO:0000259" key="4">
    <source>
        <dbReference type="PROSITE" id="PS50041"/>
    </source>
</evidence>
<keyword evidence="7" id="KW-1185">Reference proteome</keyword>
<feature type="domain" description="C-type lectin" evidence="4">
    <location>
        <begin position="584"/>
        <end position="703"/>
    </location>
</feature>
<sequence length="809" mass="90098">MRLLPLLAGAEASLRHYANVTDVAAEEVTIVEGALRDGYCGSRKFTLCYPPTEDNPNTNCVDVTIDGQHVDQVSVNGQIVDPEKCIFVVIGLWASWAEADMICKTQAAGSVNEEGHLMSIHNGLQNTKIKQIIDASTNEHAPWSPYWIGLRQHSLNSEFEWSNFSPVDYVNWYPGEPNNAGDGEDCGQFTAWDSHWNDDNCNKGFQFVCEVYKEQRPLPPNLDQNWPSTGFCKEGWTKYAKGCYLKVGQDTKNHDGYDDEKSFNDARTYCNGVWPGADLVILHNVFYNFFLASFVKGFGRNVWLGGQSTTQDSQFHWIDNSRLTFSNWVAGRPVGIVDEDSTNLEDEMIMRYSGNFDAPAGTWYDKDGRVPHGFICEHKLDSGEKDHGHEICPDGWMSFSYGCYKLSFEAKGYNQANDDCKAQWQASSGDKSWFSNLATITDQFENDFVTSMLYGEQTNFDLNFNSYAGAWIGYHGNKDGDNVVSFNWMDEYFSSTYTKWYYGEPAVEFVLPDTELCIYMLAKNDRGGQQGAGNWRVEGPCVSQRPYVCKAVPPKVIPELDQRGEMRPCNESHGWLDSGTHVEPGTTCIKAFKHEKRVSFYEAETYCNQHYGGHLASIHSNAGNQRLLEIISSSIGNKYWTWIGLKDNNAGGHMWTDGSAVDFLYWGPGWGPKDPDLATCADIGSEGLWSAEGCSSRNDFVCQVQKPYEKCMSVPIQSRVPCGYPGITMNGCMDELKCCWDGTMGSKACFTPGITSAPSPSGGGMSVAGAVFLTMFMWAIPMAGMVYFYMFRGPQAGASGGIANVSANF</sequence>
<dbReference type="EMBL" id="OU015568">
    <property type="protein sequence ID" value="CAG5084603.1"/>
    <property type="molecule type" value="Genomic_DNA"/>
</dbReference>
<dbReference type="InterPro" id="IPR000519">
    <property type="entry name" value="P_trefoil_dom"/>
</dbReference>